<dbReference type="AlphaFoldDB" id="A0A437MD33"/>
<evidence type="ECO:0000256" key="1">
    <source>
        <dbReference type="SAM" id="Phobius"/>
    </source>
</evidence>
<reference evidence="2 3" key="1">
    <citation type="submission" date="2019-01" db="EMBL/GenBank/DDBJ databases">
        <authorList>
            <person name="Chen W.-M."/>
        </authorList>
    </citation>
    <scope>NUCLEOTIDE SEQUENCE [LARGE SCALE GENOMIC DNA]</scope>
    <source>
        <strain evidence="2 3">CCP-6</strain>
    </source>
</reference>
<sequence length="65" mass="7287">MRLLSVMRMGVLASSGWLALAALLWQHYGFLWAMLAVVLWAALLRLFQQAVLKHAEALARRGHDG</sequence>
<dbReference type="EMBL" id="SACL01000006">
    <property type="protein sequence ID" value="RVT95463.1"/>
    <property type="molecule type" value="Genomic_DNA"/>
</dbReference>
<proteinExistence type="predicted"/>
<keyword evidence="1" id="KW-0812">Transmembrane</keyword>
<comment type="caution">
    <text evidence="2">The sequence shown here is derived from an EMBL/GenBank/DDBJ whole genome shotgun (WGS) entry which is preliminary data.</text>
</comment>
<name>A0A437MD33_9PROT</name>
<dbReference type="Proteomes" id="UP000282957">
    <property type="component" value="Unassembled WGS sequence"/>
</dbReference>
<dbReference type="RefSeq" id="WP_127788948.1">
    <property type="nucleotide sequence ID" value="NZ_SACL01000006.1"/>
</dbReference>
<accession>A0A437MD33</accession>
<keyword evidence="3" id="KW-1185">Reference proteome</keyword>
<evidence type="ECO:0000313" key="2">
    <source>
        <dbReference type="EMBL" id="RVT95463.1"/>
    </source>
</evidence>
<gene>
    <name evidence="2" type="ORF">EOD42_17955</name>
</gene>
<keyword evidence="1" id="KW-0472">Membrane</keyword>
<protein>
    <submittedName>
        <fullName evidence="2">Uncharacterized protein</fullName>
    </submittedName>
</protein>
<evidence type="ECO:0000313" key="3">
    <source>
        <dbReference type="Proteomes" id="UP000282957"/>
    </source>
</evidence>
<organism evidence="2 3">
    <name type="scientific">Rhodovarius crocodyli</name>
    <dbReference type="NCBI Taxonomy" id="1979269"/>
    <lineage>
        <taxon>Bacteria</taxon>
        <taxon>Pseudomonadati</taxon>
        <taxon>Pseudomonadota</taxon>
        <taxon>Alphaproteobacteria</taxon>
        <taxon>Acetobacterales</taxon>
        <taxon>Roseomonadaceae</taxon>
        <taxon>Rhodovarius</taxon>
    </lineage>
</organism>
<keyword evidence="1" id="KW-1133">Transmembrane helix</keyword>
<feature type="transmembrane region" description="Helical" evidence="1">
    <location>
        <begin position="31"/>
        <end position="47"/>
    </location>
</feature>